<dbReference type="Proteomes" id="UP001165083">
    <property type="component" value="Unassembled WGS sequence"/>
</dbReference>
<feature type="binding site" description="axial binding residue" evidence="5">
    <location>
        <position position="466"/>
    </location>
    <ligand>
        <name>heme</name>
        <dbReference type="ChEBI" id="CHEBI:30413"/>
    </ligand>
    <ligandPart>
        <name>Fe</name>
        <dbReference type="ChEBI" id="CHEBI:18248"/>
    </ligandPart>
</feature>
<dbReference type="InterPro" id="IPR002401">
    <property type="entry name" value="Cyt_P450_E_grp-I"/>
</dbReference>
<dbReference type="PRINTS" id="PR00463">
    <property type="entry name" value="EP450I"/>
</dbReference>
<dbReference type="GO" id="GO:0005506">
    <property type="term" value="F:iron ion binding"/>
    <property type="evidence" value="ECO:0007669"/>
    <property type="project" value="InterPro"/>
</dbReference>
<keyword evidence="7" id="KW-0472">Membrane</keyword>
<dbReference type="SUPFAM" id="SSF48264">
    <property type="entry name" value="Cytochrome P450"/>
    <property type="match status" value="1"/>
</dbReference>
<dbReference type="GO" id="GO:0006629">
    <property type="term" value="P:lipid metabolic process"/>
    <property type="evidence" value="ECO:0007669"/>
    <property type="project" value="UniProtKB-ARBA"/>
</dbReference>
<feature type="transmembrane region" description="Helical" evidence="7">
    <location>
        <begin position="12"/>
        <end position="33"/>
    </location>
</feature>
<feature type="transmembrane region" description="Helical" evidence="7">
    <location>
        <begin position="45"/>
        <end position="63"/>
    </location>
</feature>
<comment type="similarity">
    <text evidence="1 6">Belongs to the cytochrome P450 family.</text>
</comment>
<dbReference type="OrthoDB" id="1470350at2759"/>
<evidence type="ECO:0000313" key="9">
    <source>
        <dbReference type="Proteomes" id="UP001165083"/>
    </source>
</evidence>
<dbReference type="GO" id="GO:0016705">
    <property type="term" value="F:oxidoreductase activity, acting on paired donors, with incorporation or reduction of molecular oxygen"/>
    <property type="evidence" value="ECO:0007669"/>
    <property type="project" value="InterPro"/>
</dbReference>
<accession>A0A9W6TN17</accession>
<evidence type="ECO:0000256" key="6">
    <source>
        <dbReference type="RuleBase" id="RU000461"/>
    </source>
</evidence>
<evidence type="ECO:0000313" key="8">
    <source>
        <dbReference type="EMBL" id="GMF18664.1"/>
    </source>
</evidence>
<dbReference type="Gene3D" id="1.10.630.10">
    <property type="entry name" value="Cytochrome P450"/>
    <property type="match status" value="1"/>
</dbReference>
<keyword evidence="5 6" id="KW-0349">Heme</keyword>
<name>A0A9W6TN17_9STRA</name>
<keyword evidence="3 6" id="KW-0560">Oxidoreductase</keyword>
<evidence type="ECO:0000256" key="1">
    <source>
        <dbReference type="ARBA" id="ARBA00010617"/>
    </source>
</evidence>
<dbReference type="PANTHER" id="PTHR24296">
    <property type="entry name" value="CYTOCHROME P450"/>
    <property type="match status" value="1"/>
</dbReference>
<evidence type="ECO:0000256" key="3">
    <source>
        <dbReference type="ARBA" id="ARBA00023002"/>
    </source>
</evidence>
<evidence type="ECO:0000256" key="4">
    <source>
        <dbReference type="ARBA" id="ARBA00023004"/>
    </source>
</evidence>
<evidence type="ECO:0000256" key="7">
    <source>
        <dbReference type="SAM" id="Phobius"/>
    </source>
</evidence>
<keyword evidence="9" id="KW-1185">Reference proteome</keyword>
<dbReference type="InterPro" id="IPR017972">
    <property type="entry name" value="Cyt_P450_CS"/>
</dbReference>
<keyword evidence="7" id="KW-0812">Transmembrane</keyword>
<gene>
    <name evidence="8" type="ORF">Plil01_000701700</name>
</gene>
<keyword evidence="7" id="KW-1133">Transmembrane helix</keyword>
<dbReference type="PRINTS" id="PR00385">
    <property type="entry name" value="P450"/>
</dbReference>
<dbReference type="GO" id="GO:0020037">
    <property type="term" value="F:heme binding"/>
    <property type="evidence" value="ECO:0007669"/>
    <property type="project" value="InterPro"/>
</dbReference>
<reference evidence="8" key="1">
    <citation type="submission" date="2023-04" db="EMBL/GenBank/DDBJ databases">
        <title>Phytophthora lilii NBRC 32176.</title>
        <authorList>
            <person name="Ichikawa N."/>
            <person name="Sato H."/>
            <person name="Tonouchi N."/>
        </authorList>
    </citation>
    <scope>NUCLEOTIDE SEQUENCE</scope>
    <source>
        <strain evidence="8">NBRC 32176</strain>
    </source>
</reference>
<dbReference type="AlphaFoldDB" id="A0A9W6TN17"/>
<evidence type="ECO:0000256" key="5">
    <source>
        <dbReference type="PIRSR" id="PIRSR602401-1"/>
    </source>
</evidence>
<comment type="caution">
    <text evidence="8">The sequence shown here is derived from an EMBL/GenBank/DDBJ whole genome shotgun (WGS) entry which is preliminary data.</text>
</comment>
<dbReference type="InterPro" id="IPR001128">
    <property type="entry name" value="Cyt_P450"/>
</dbReference>
<evidence type="ECO:0000256" key="2">
    <source>
        <dbReference type="ARBA" id="ARBA00022723"/>
    </source>
</evidence>
<keyword evidence="4 5" id="KW-0408">Iron</keyword>
<proteinExistence type="inferred from homology"/>
<comment type="cofactor">
    <cofactor evidence="5">
        <name>heme</name>
        <dbReference type="ChEBI" id="CHEBI:30413"/>
    </cofactor>
</comment>
<dbReference type="InterPro" id="IPR036396">
    <property type="entry name" value="Cyt_P450_sf"/>
</dbReference>
<organism evidence="8 9">
    <name type="scientific">Phytophthora lilii</name>
    <dbReference type="NCBI Taxonomy" id="2077276"/>
    <lineage>
        <taxon>Eukaryota</taxon>
        <taxon>Sar</taxon>
        <taxon>Stramenopiles</taxon>
        <taxon>Oomycota</taxon>
        <taxon>Peronosporomycetes</taxon>
        <taxon>Peronosporales</taxon>
        <taxon>Peronosporaceae</taxon>
        <taxon>Phytophthora</taxon>
    </lineage>
</organism>
<dbReference type="PROSITE" id="PS00086">
    <property type="entry name" value="CYTOCHROME_P450"/>
    <property type="match status" value="1"/>
</dbReference>
<dbReference type="EMBL" id="BSXW01000324">
    <property type="protein sequence ID" value="GMF18664.1"/>
    <property type="molecule type" value="Genomic_DNA"/>
</dbReference>
<keyword evidence="6" id="KW-0503">Monooxygenase</keyword>
<sequence>MLTSLLVDGGLFTIVGVLMFGILAVSAATLIMFTNSRSSKTFSRSLPYLLSLIPIVGNSLAFARHLDCYHEWLTGHSLERDGKPFALRLLGKNDIMYVSKPEHFDEVLKTHSSNFSKSDSVRDIFDDFLGEDIVLINGERWQLHRKILANLISTRALRDYMTPIIREKVLELQNVLKQKSKINRPFDIYKLIRQFTLDTFVEIGFGCKLGLLASGKEHPFELAFDDANCISMERLIKPTWLWKCQRFLGIGHERRLREAISEMNAFIVNLIMEAMEMIKNVKTEQADESPPSKNIMAILLNTKETISPTLARDIALTGLEAGRNTTADTLAWLFHALSHNPKVLSKLRNEILTKIPEIGKSESYAPLYEDVQELSYMEATIREVFRLYPTVPVIPYHCHRDTLLHDETFVPAGTDVFLHLFAAGRQSSVWGPDVMSFKPERFIDEQTGKVLKDTKYSAFSSGTRVCLGRNLAMLELKITIAVIISRFQLREVPGQDVRPILDLTLTMKNPLMMNVELID</sequence>
<dbReference type="Pfam" id="PF00067">
    <property type="entry name" value="p450"/>
    <property type="match status" value="1"/>
</dbReference>
<protein>
    <submittedName>
        <fullName evidence="8">Unnamed protein product</fullName>
    </submittedName>
</protein>
<dbReference type="GO" id="GO:0004497">
    <property type="term" value="F:monooxygenase activity"/>
    <property type="evidence" value="ECO:0007669"/>
    <property type="project" value="UniProtKB-KW"/>
</dbReference>
<keyword evidence="2 5" id="KW-0479">Metal-binding</keyword>